<dbReference type="Pfam" id="PF08709">
    <property type="entry name" value="Ins145_P3_rec"/>
    <property type="match status" value="1"/>
</dbReference>
<reference evidence="2 3" key="1">
    <citation type="journal article" date="2013" name="PLoS Genet.">
        <title>Distinctive expansion of potential virulence genes in the genome of the oomycete fish pathogen Saprolegnia parasitica.</title>
        <authorList>
            <person name="Jiang R.H."/>
            <person name="de Bruijn I."/>
            <person name="Haas B.J."/>
            <person name="Belmonte R."/>
            <person name="Lobach L."/>
            <person name="Christie J."/>
            <person name="van den Ackerveken G."/>
            <person name="Bottin A."/>
            <person name="Bulone V."/>
            <person name="Diaz-Moreno S.M."/>
            <person name="Dumas B."/>
            <person name="Fan L."/>
            <person name="Gaulin E."/>
            <person name="Govers F."/>
            <person name="Grenville-Briggs L.J."/>
            <person name="Horner N.R."/>
            <person name="Levin J.Z."/>
            <person name="Mammella M."/>
            <person name="Meijer H.J."/>
            <person name="Morris P."/>
            <person name="Nusbaum C."/>
            <person name="Oome S."/>
            <person name="Phillips A.J."/>
            <person name="van Rooyen D."/>
            <person name="Rzeszutek E."/>
            <person name="Saraiva M."/>
            <person name="Secombes C.J."/>
            <person name="Seidl M.F."/>
            <person name="Snel B."/>
            <person name="Stassen J.H."/>
            <person name="Sykes S."/>
            <person name="Tripathy S."/>
            <person name="van den Berg H."/>
            <person name="Vega-Arreguin J.C."/>
            <person name="Wawra S."/>
            <person name="Young S.K."/>
            <person name="Zeng Q."/>
            <person name="Dieguez-Uribeondo J."/>
            <person name="Russ C."/>
            <person name="Tyler B.M."/>
            <person name="van West P."/>
        </authorList>
    </citation>
    <scope>NUCLEOTIDE SEQUENCE [LARGE SCALE GENOMIC DNA]</scope>
    <source>
        <strain evidence="2 3">CBS 223.65</strain>
    </source>
</reference>
<dbReference type="RefSeq" id="XP_012204826.1">
    <property type="nucleotide sequence ID" value="XM_012349436.1"/>
</dbReference>
<name>A0A067C5H2_SAPPC</name>
<accession>A0A067C5H2</accession>
<feature type="domain" description="Inositol 1,4,5-trisphosphate/ryanodine receptor" evidence="1">
    <location>
        <begin position="14"/>
        <end position="135"/>
    </location>
</feature>
<dbReference type="GeneID" id="24131935"/>
<dbReference type="Proteomes" id="UP000030745">
    <property type="component" value="Unassembled WGS sequence"/>
</dbReference>
<dbReference type="VEuPathDB" id="FungiDB:SPRG_09784"/>
<dbReference type="Gene3D" id="2.80.10.50">
    <property type="match status" value="1"/>
</dbReference>
<dbReference type="AlphaFoldDB" id="A0A067C5H2"/>
<dbReference type="InterPro" id="IPR014821">
    <property type="entry name" value="Ins145_P3_rcpt"/>
</dbReference>
<evidence type="ECO:0000313" key="2">
    <source>
        <dbReference type="EMBL" id="KDO24395.1"/>
    </source>
</evidence>
<dbReference type="KEGG" id="spar:SPRG_09784"/>
<proteinExistence type="predicted"/>
<dbReference type="EMBL" id="KK583242">
    <property type="protein sequence ID" value="KDO24395.1"/>
    <property type="molecule type" value="Genomic_DNA"/>
</dbReference>
<evidence type="ECO:0000259" key="1">
    <source>
        <dbReference type="Pfam" id="PF08709"/>
    </source>
</evidence>
<protein>
    <recommendedName>
        <fullName evidence="1">Inositol 1,4,5-trisphosphate/ryanodine receptor domain-containing protein</fullName>
    </recommendedName>
</protein>
<dbReference type="OrthoDB" id="76898at2759"/>
<dbReference type="STRING" id="695850.A0A067C5H2"/>
<keyword evidence="3" id="KW-1185">Reference proteome</keyword>
<organism evidence="2 3">
    <name type="scientific">Saprolegnia parasitica (strain CBS 223.65)</name>
    <dbReference type="NCBI Taxonomy" id="695850"/>
    <lineage>
        <taxon>Eukaryota</taxon>
        <taxon>Sar</taxon>
        <taxon>Stramenopiles</taxon>
        <taxon>Oomycota</taxon>
        <taxon>Saprolegniomycetes</taxon>
        <taxon>Saprolegniales</taxon>
        <taxon>Saprolegniaceae</taxon>
        <taxon>Saprolegnia</taxon>
    </lineage>
</organism>
<sequence length="142" mass="15314">MAGRKRLPGAVYEGDIVVIKIDDRGHVHSDGFVDERLGCISDVAGGKLDGCLFRITPPLQYEARKRLAKAPSTIGEGAEIMEPLEQQAAVEAFGNAAKLRESTTRGQLVHFGQPLQLPHVLSGKFISTVSKTTKSIGDTCRL</sequence>
<gene>
    <name evidence="2" type="ORF">SPRG_09784</name>
</gene>
<evidence type="ECO:0000313" key="3">
    <source>
        <dbReference type="Proteomes" id="UP000030745"/>
    </source>
</evidence>